<accession>A0ABQ2IUF9</accession>
<keyword evidence="5" id="KW-1185">Reference proteome</keyword>
<evidence type="ECO:0000256" key="2">
    <source>
        <dbReference type="ARBA" id="ARBA00022801"/>
    </source>
</evidence>
<name>A0ABQ2IUF9_9PSEU</name>
<comment type="caution">
    <text evidence="4">The sequence shown here is derived from an EMBL/GenBank/DDBJ whole genome shotgun (WGS) entry which is preliminary data.</text>
</comment>
<sequence>MTSTTMVPIVRRSVRAVLFDDDARLVTIKRTKPGVAPYWTTAGGGIEPGDISREAALQRELLEELGARIVVGQQLTLVTSAADGGQSVQYFFAARLISIDVSLRSGNEHTDADRGGYELERIPLDELARYDLKPTKIKDFILDNSTALLTDLPGAPR</sequence>
<evidence type="ECO:0000313" key="5">
    <source>
        <dbReference type="Proteomes" id="UP000597656"/>
    </source>
</evidence>
<evidence type="ECO:0000313" key="4">
    <source>
        <dbReference type="EMBL" id="GGN29786.1"/>
    </source>
</evidence>
<dbReference type="CDD" id="cd04669">
    <property type="entry name" value="NUDIX_Hydrolase"/>
    <property type="match status" value="1"/>
</dbReference>
<dbReference type="PANTHER" id="PTHR43046:SF14">
    <property type="entry name" value="MUTT_NUDIX FAMILY PROTEIN"/>
    <property type="match status" value="1"/>
</dbReference>
<dbReference type="PANTHER" id="PTHR43046">
    <property type="entry name" value="GDP-MANNOSE MANNOSYL HYDROLASE"/>
    <property type="match status" value="1"/>
</dbReference>
<feature type="domain" description="Nudix hydrolase" evidence="3">
    <location>
        <begin position="9"/>
        <end position="145"/>
    </location>
</feature>
<gene>
    <name evidence="4" type="ORF">GCM10011609_87060</name>
</gene>
<keyword evidence="2" id="KW-0378">Hydrolase</keyword>
<dbReference type="InterPro" id="IPR000086">
    <property type="entry name" value="NUDIX_hydrolase_dom"/>
</dbReference>
<reference evidence="5" key="1">
    <citation type="journal article" date="2019" name="Int. J. Syst. Evol. Microbiol.">
        <title>The Global Catalogue of Microorganisms (GCM) 10K type strain sequencing project: providing services to taxonomists for standard genome sequencing and annotation.</title>
        <authorList>
            <consortium name="The Broad Institute Genomics Platform"/>
            <consortium name="The Broad Institute Genome Sequencing Center for Infectious Disease"/>
            <person name="Wu L."/>
            <person name="Ma J."/>
        </authorList>
    </citation>
    <scope>NUCLEOTIDE SEQUENCE [LARGE SCALE GENOMIC DNA]</scope>
    <source>
        <strain evidence="5">CGMCC 4.7319</strain>
    </source>
</reference>
<evidence type="ECO:0000259" key="3">
    <source>
        <dbReference type="PROSITE" id="PS51462"/>
    </source>
</evidence>
<dbReference type="EMBL" id="BMNC01000033">
    <property type="protein sequence ID" value="GGN29786.1"/>
    <property type="molecule type" value="Genomic_DNA"/>
</dbReference>
<dbReference type="InterPro" id="IPR015797">
    <property type="entry name" value="NUDIX_hydrolase-like_dom_sf"/>
</dbReference>
<organism evidence="4 5">
    <name type="scientific">Lentzea pudingi</name>
    <dbReference type="NCBI Taxonomy" id="1789439"/>
    <lineage>
        <taxon>Bacteria</taxon>
        <taxon>Bacillati</taxon>
        <taxon>Actinomycetota</taxon>
        <taxon>Actinomycetes</taxon>
        <taxon>Pseudonocardiales</taxon>
        <taxon>Pseudonocardiaceae</taxon>
        <taxon>Lentzea</taxon>
    </lineage>
</organism>
<dbReference type="Gene3D" id="3.90.79.10">
    <property type="entry name" value="Nucleoside Triphosphate Pyrophosphohydrolase"/>
    <property type="match status" value="1"/>
</dbReference>
<dbReference type="Proteomes" id="UP000597656">
    <property type="component" value="Unassembled WGS sequence"/>
</dbReference>
<dbReference type="SUPFAM" id="SSF55811">
    <property type="entry name" value="Nudix"/>
    <property type="match status" value="1"/>
</dbReference>
<proteinExistence type="predicted"/>
<evidence type="ECO:0000256" key="1">
    <source>
        <dbReference type="ARBA" id="ARBA00001946"/>
    </source>
</evidence>
<dbReference type="PROSITE" id="PS51462">
    <property type="entry name" value="NUDIX"/>
    <property type="match status" value="1"/>
</dbReference>
<comment type="cofactor">
    <cofactor evidence="1">
        <name>Mg(2+)</name>
        <dbReference type="ChEBI" id="CHEBI:18420"/>
    </cofactor>
</comment>
<dbReference type="Pfam" id="PF00293">
    <property type="entry name" value="NUDIX"/>
    <property type="match status" value="1"/>
</dbReference>
<protein>
    <recommendedName>
        <fullName evidence="3">Nudix hydrolase domain-containing protein</fullName>
    </recommendedName>
</protein>
<dbReference type="RefSeq" id="WP_229694331.1">
    <property type="nucleotide sequence ID" value="NZ_BMNC01000033.1"/>
</dbReference>